<organism evidence="4 5">
    <name type="scientific">Parahaliea mediterranea</name>
    <dbReference type="NCBI Taxonomy" id="651086"/>
    <lineage>
        <taxon>Bacteria</taxon>
        <taxon>Pseudomonadati</taxon>
        <taxon>Pseudomonadota</taxon>
        <taxon>Gammaproteobacteria</taxon>
        <taxon>Cellvibrionales</taxon>
        <taxon>Halieaceae</taxon>
        <taxon>Parahaliea</taxon>
    </lineage>
</organism>
<dbReference type="GO" id="GO:0006352">
    <property type="term" value="P:DNA-templated transcription initiation"/>
    <property type="evidence" value="ECO:0007669"/>
    <property type="project" value="InterPro"/>
</dbReference>
<comment type="subunit">
    <text evidence="1">Interacts transiently with the RNA polymerase catalytic core formed by RpoA, RpoB, RpoC and RpoZ (2 alpha, 1 beta, 1 beta' and 1 omega subunit) to form the RNA polymerase holoenzyme that can initiate transcription.</text>
</comment>
<dbReference type="SUPFAM" id="SSF88946">
    <property type="entry name" value="Sigma2 domain of RNA polymerase sigma factors"/>
    <property type="match status" value="1"/>
</dbReference>
<dbReference type="GO" id="GO:0003677">
    <property type="term" value="F:DNA binding"/>
    <property type="evidence" value="ECO:0007669"/>
    <property type="project" value="InterPro"/>
</dbReference>
<dbReference type="PANTHER" id="PTHR30173">
    <property type="entry name" value="SIGMA 19 FACTOR"/>
    <property type="match status" value="1"/>
</dbReference>
<dbReference type="InterPro" id="IPR014284">
    <property type="entry name" value="RNA_pol_sigma-70_dom"/>
</dbReference>
<keyword evidence="5" id="KW-1185">Reference proteome</keyword>
<dbReference type="SUPFAM" id="SSF54427">
    <property type="entry name" value="NTF2-like"/>
    <property type="match status" value="1"/>
</dbReference>
<dbReference type="InterPro" id="IPR007627">
    <property type="entry name" value="RNA_pol_sigma70_r2"/>
</dbReference>
<dbReference type="NCBIfam" id="NF007214">
    <property type="entry name" value="PRK09636.1"/>
    <property type="match status" value="1"/>
</dbReference>
<evidence type="ECO:0000259" key="3">
    <source>
        <dbReference type="Pfam" id="PF08281"/>
    </source>
</evidence>
<dbReference type="InterPro" id="IPR013249">
    <property type="entry name" value="RNA_pol_sigma70_r4_t2"/>
</dbReference>
<dbReference type="InterPro" id="IPR032710">
    <property type="entry name" value="NTF2-like_dom_sf"/>
</dbReference>
<reference evidence="4" key="1">
    <citation type="submission" date="2021-02" db="EMBL/GenBank/DDBJ databases">
        <title>PHA producing bacteria isolated from coastal sediment in Guangdong, Shenzhen.</title>
        <authorList>
            <person name="Zheng W."/>
            <person name="Yu S."/>
            <person name="Huang Y."/>
        </authorList>
    </citation>
    <scope>NUCLEOTIDE SEQUENCE</scope>
    <source>
        <strain evidence="4">TN14-10</strain>
    </source>
</reference>
<comment type="caution">
    <text evidence="4">The sequence shown here is derived from an EMBL/GenBank/DDBJ whole genome shotgun (WGS) entry which is preliminary data.</text>
</comment>
<dbReference type="InterPro" id="IPR013324">
    <property type="entry name" value="RNA_pol_sigma_r3/r4-like"/>
</dbReference>
<dbReference type="InterPro" id="IPR036388">
    <property type="entry name" value="WH-like_DNA-bd_sf"/>
</dbReference>
<evidence type="ECO:0000256" key="1">
    <source>
        <dbReference type="ARBA" id="ARBA00011344"/>
    </source>
</evidence>
<name>A0A939IJH0_9GAMM</name>
<dbReference type="AlphaFoldDB" id="A0A939IJH0"/>
<gene>
    <name evidence="4" type="ORF">JYP50_13670</name>
</gene>
<dbReference type="Gene3D" id="1.10.10.10">
    <property type="entry name" value="Winged helix-like DNA-binding domain superfamily/Winged helix DNA-binding domain"/>
    <property type="match status" value="1"/>
</dbReference>
<dbReference type="EMBL" id="JAFKCZ010000009">
    <property type="protein sequence ID" value="MBN7797654.1"/>
    <property type="molecule type" value="Genomic_DNA"/>
</dbReference>
<dbReference type="Proteomes" id="UP000664303">
    <property type="component" value="Unassembled WGS sequence"/>
</dbReference>
<dbReference type="SUPFAM" id="SSF88659">
    <property type="entry name" value="Sigma3 and sigma4 domains of RNA polymerase sigma factors"/>
    <property type="match status" value="1"/>
</dbReference>
<protein>
    <submittedName>
        <fullName evidence="4">Sigma-70 family RNA polymerase sigma factor</fullName>
    </submittedName>
</protein>
<evidence type="ECO:0000313" key="4">
    <source>
        <dbReference type="EMBL" id="MBN7797654.1"/>
    </source>
</evidence>
<feature type="domain" description="RNA polymerase sigma-70 region 2" evidence="2">
    <location>
        <begin position="8"/>
        <end position="71"/>
    </location>
</feature>
<dbReference type="Gene3D" id="1.10.1740.10">
    <property type="match status" value="1"/>
</dbReference>
<dbReference type="GO" id="GO:0016987">
    <property type="term" value="F:sigma factor activity"/>
    <property type="evidence" value="ECO:0007669"/>
    <property type="project" value="InterPro"/>
</dbReference>
<dbReference type="InterPro" id="IPR013325">
    <property type="entry name" value="RNA_pol_sigma_r2"/>
</dbReference>
<dbReference type="InterPro" id="IPR052704">
    <property type="entry name" value="ECF_Sigma-70_Domain"/>
</dbReference>
<sequence>MTQWLSDFEAHRSYLTNLAYRMLGSVAEAEDVVQDAWLRLQGGDGQGIDNPRGYLVTVVSRLALDRLKSARHQREVYIGPWLPEPVLEAPGPGDADMLARDVSYALMLALERLSPLERAAFLLHDVFDMSFAEVAASLGRSEAGCRQLASRARRHVHAARPRFSVPEEDAERLADAFFTASRQGDTAVLSHLLAEGANLHTDGGGKRPAALRVIVGADKVCRFYAGLLRKRGSLAARWQQRSRINGMPGVLSVEQDGLPQATALGIDGGRITDIYVMRNPAKLRHLHDRIPDWAMIRPH</sequence>
<dbReference type="NCBIfam" id="TIGR02937">
    <property type="entry name" value="sigma70-ECF"/>
    <property type="match status" value="1"/>
</dbReference>
<proteinExistence type="predicted"/>
<dbReference type="RefSeq" id="WP_206561104.1">
    <property type="nucleotide sequence ID" value="NZ_JAFKCZ010000009.1"/>
</dbReference>
<evidence type="ECO:0000313" key="5">
    <source>
        <dbReference type="Proteomes" id="UP000664303"/>
    </source>
</evidence>
<dbReference type="Pfam" id="PF04542">
    <property type="entry name" value="Sigma70_r2"/>
    <property type="match status" value="1"/>
</dbReference>
<dbReference type="PANTHER" id="PTHR30173:SF36">
    <property type="entry name" value="ECF RNA POLYMERASE SIGMA FACTOR SIGJ"/>
    <property type="match status" value="1"/>
</dbReference>
<evidence type="ECO:0000259" key="2">
    <source>
        <dbReference type="Pfam" id="PF04542"/>
    </source>
</evidence>
<dbReference type="Pfam" id="PF08281">
    <property type="entry name" value="Sigma70_r4_2"/>
    <property type="match status" value="1"/>
</dbReference>
<accession>A0A939IJH0</accession>
<feature type="domain" description="RNA polymerase sigma factor 70 region 4 type 2" evidence="3">
    <location>
        <begin position="105"/>
        <end position="155"/>
    </location>
</feature>